<reference evidence="2" key="1">
    <citation type="submission" date="2020-10" db="EMBL/GenBank/DDBJ databases">
        <authorList>
            <person name="Gilroy R."/>
        </authorList>
    </citation>
    <scope>NUCLEOTIDE SEQUENCE</scope>
    <source>
        <strain evidence="2">ChiGjej1B1-24693</strain>
    </source>
</reference>
<name>A0A9D1GXL9_9ACTN</name>
<comment type="caution">
    <text evidence="2">The sequence shown here is derived from an EMBL/GenBank/DDBJ whole genome shotgun (WGS) entry which is preliminary data.</text>
</comment>
<dbReference type="InterPro" id="IPR002734">
    <property type="entry name" value="RibDG_C"/>
</dbReference>
<dbReference type="InterPro" id="IPR050765">
    <property type="entry name" value="Riboflavin_Biosynth_HTPR"/>
</dbReference>
<evidence type="ECO:0000259" key="1">
    <source>
        <dbReference type="Pfam" id="PF01872"/>
    </source>
</evidence>
<dbReference type="GO" id="GO:0008703">
    <property type="term" value="F:5-amino-6-(5-phosphoribosylamino)uracil reductase activity"/>
    <property type="evidence" value="ECO:0007669"/>
    <property type="project" value="InterPro"/>
</dbReference>
<sequence length="200" mass="21836">MNFHSWRESIDSPRPQRSAPAATVIVHATITLDGFLADPDGGVDWMFGRPSAPEDDSVVERVMGRIGAIVGGANRSQTIENDELPYGGMLKVPVYLMTHRAHEPIERDGTTYTLVVDDIREAVELASRSAGDGWVSLLGGSISRQCLRLGLVDELHLDIAPALLGDGISLFAGLGQRVELERLDTSAYASETHLRYRVLR</sequence>
<dbReference type="Pfam" id="PF01872">
    <property type="entry name" value="RibD_C"/>
    <property type="match status" value="1"/>
</dbReference>
<evidence type="ECO:0000313" key="2">
    <source>
        <dbReference type="EMBL" id="HIT75284.1"/>
    </source>
</evidence>
<dbReference type="AlphaFoldDB" id="A0A9D1GXL9"/>
<feature type="domain" description="Bacterial bifunctional deaminase-reductase C-terminal" evidence="1">
    <location>
        <begin position="23"/>
        <end position="193"/>
    </location>
</feature>
<dbReference type="GO" id="GO:0009231">
    <property type="term" value="P:riboflavin biosynthetic process"/>
    <property type="evidence" value="ECO:0007669"/>
    <property type="project" value="InterPro"/>
</dbReference>
<gene>
    <name evidence="2" type="ORF">IAA98_06850</name>
</gene>
<evidence type="ECO:0000313" key="3">
    <source>
        <dbReference type="Proteomes" id="UP000886842"/>
    </source>
</evidence>
<proteinExistence type="predicted"/>
<reference evidence="2" key="2">
    <citation type="journal article" date="2021" name="PeerJ">
        <title>Extensive microbial diversity within the chicken gut microbiome revealed by metagenomics and culture.</title>
        <authorList>
            <person name="Gilroy R."/>
            <person name="Ravi A."/>
            <person name="Getino M."/>
            <person name="Pursley I."/>
            <person name="Horton D.L."/>
            <person name="Alikhan N.F."/>
            <person name="Baker D."/>
            <person name="Gharbi K."/>
            <person name="Hall N."/>
            <person name="Watson M."/>
            <person name="Adriaenssens E.M."/>
            <person name="Foster-Nyarko E."/>
            <person name="Jarju S."/>
            <person name="Secka A."/>
            <person name="Antonio M."/>
            <person name="Oren A."/>
            <person name="Chaudhuri R.R."/>
            <person name="La Ragione R."/>
            <person name="Hildebrand F."/>
            <person name="Pallen M.J."/>
        </authorList>
    </citation>
    <scope>NUCLEOTIDE SEQUENCE</scope>
    <source>
        <strain evidence="2">ChiGjej1B1-24693</strain>
    </source>
</reference>
<protein>
    <submittedName>
        <fullName evidence="2">Dihydrofolate reductase family protein</fullName>
    </submittedName>
</protein>
<dbReference type="Proteomes" id="UP000886842">
    <property type="component" value="Unassembled WGS sequence"/>
</dbReference>
<dbReference type="PANTHER" id="PTHR38011">
    <property type="entry name" value="DIHYDROFOLATE REDUCTASE FAMILY PROTEIN (AFU_ORTHOLOGUE AFUA_8G06820)"/>
    <property type="match status" value="1"/>
</dbReference>
<dbReference type="PANTHER" id="PTHR38011:SF11">
    <property type="entry name" value="2,5-DIAMINO-6-RIBOSYLAMINO-4(3H)-PYRIMIDINONE 5'-PHOSPHATE REDUCTASE"/>
    <property type="match status" value="1"/>
</dbReference>
<dbReference type="Gene3D" id="3.40.430.10">
    <property type="entry name" value="Dihydrofolate Reductase, subunit A"/>
    <property type="match status" value="1"/>
</dbReference>
<dbReference type="EMBL" id="DVLP01000209">
    <property type="protein sequence ID" value="HIT75284.1"/>
    <property type="molecule type" value="Genomic_DNA"/>
</dbReference>
<accession>A0A9D1GXL9</accession>
<organism evidence="2 3">
    <name type="scientific">Candidatus Avipropionibacterium avicola</name>
    <dbReference type="NCBI Taxonomy" id="2840701"/>
    <lineage>
        <taxon>Bacteria</taxon>
        <taxon>Bacillati</taxon>
        <taxon>Actinomycetota</taxon>
        <taxon>Actinomycetes</taxon>
        <taxon>Propionibacteriales</taxon>
        <taxon>Propionibacteriaceae</taxon>
        <taxon>Propionibacteriaceae incertae sedis</taxon>
        <taxon>Candidatus Avipropionibacterium</taxon>
    </lineage>
</organism>
<dbReference type="InterPro" id="IPR024072">
    <property type="entry name" value="DHFR-like_dom_sf"/>
</dbReference>
<dbReference type="SUPFAM" id="SSF53597">
    <property type="entry name" value="Dihydrofolate reductase-like"/>
    <property type="match status" value="1"/>
</dbReference>